<proteinExistence type="predicted"/>
<dbReference type="Proteomes" id="UP000078406">
    <property type="component" value="Unassembled WGS sequence"/>
</dbReference>
<dbReference type="EMBL" id="LLEI02000032">
    <property type="protein sequence ID" value="OAJ94051.1"/>
    <property type="molecule type" value="Genomic_DNA"/>
</dbReference>
<comment type="caution">
    <text evidence="3">The sequence shown here is derived from an EMBL/GenBank/DDBJ whole genome shotgun (WGS) entry which is preliminary data.</text>
</comment>
<evidence type="ECO:0000259" key="2">
    <source>
        <dbReference type="Pfam" id="PF16169"/>
    </source>
</evidence>
<dbReference type="RefSeq" id="WP_049843505.1">
    <property type="nucleotide sequence ID" value="NZ_LLEI02000032.1"/>
</dbReference>
<organism evidence="3 4">
    <name type="scientific">Vibrio bivalvicida</name>
    <dbReference type="NCBI Taxonomy" id="1276888"/>
    <lineage>
        <taxon>Bacteria</taxon>
        <taxon>Pseudomonadati</taxon>
        <taxon>Pseudomonadota</taxon>
        <taxon>Gammaproteobacteria</taxon>
        <taxon>Vibrionales</taxon>
        <taxon>Vibrionaceae</taxon>
        <taxon>Vibrio</taxon>
        <taxon>Vibrio oreintalis group</taxon>
    </lineage>
</organism>
<sequence length="332" mass="37025">MSNNGFSHQHHAHCESGVMSSMLTHQGLPLSEPMVFGLSGALTFAYLPFVKLSGMPLIAYRSMPKSIIKGVQKALGVKMKVETFSKPEHGTKRLDSLLTQGKVVGAQTSVFWLPYFPEEMRFHFNAHNLIVVGKQNKTYTISDPVFEHLVSSDESALQKARFVKGVMAPKGALYYPTHVPASIDYPKVIEKSIKKTAKSMLKTPVPIAGLKGMHFLAKHIRRLESKDVHYAKLFLGHIIRMQEEIGTGGAGFRYIYASFLQESAALIANDKLAKASTEMTKIGDEWREFALLIAKSIRPRNKQAIDFSAIANKLESIADQEKQLYQSLLRAF</sequence>
<evidence type="ECO:0000313" key="3">
    <source>
        <dbReference type="EMBL" id="OAJ94051.1"/>
    </source>
</evidence>
<feature type="domain" description="Butirosin biosynthesis protein H N-terminal" evidence="1">
    <location>
        <begin position="13"/>
        <end position="144"/>
    </location>
</feature>
<reference evidence="3 4" key="1">
    <citation type="journal article" date="2016" name="Syst. Appl. Microbiol.">
        <title>Vibrio bivalvicida sp. nov., a novel larval pathogen for bivalve molluscs reared in a hatchery.</title>
        <authorList>
            <person name="Dubert J."/>
            <person name="Romalde J.L."/>
            <person name="Prado S."/>
            <person name="Barja J.L."/>
        </authorList>
    </citation>
    <scope>NUCLEOTIDE SEQUENCE [LARGE SCALE GENOMIC DNA]</scope>
    <source>
        <strain evidence="3 4">605</strain>
    </source>
</reference>
<dbReference type="InterPro" id="IPR026935">
    <property type="entry name" value="BtrH_N"/>
</dbReference>
<evidence type="ECO:0000313" key="4">
    <source>
        <dbReference type="Proteomes" id="UP000078406"/>
    </source>
</evidence>
<feature type="domain" description="DUF4872" evidence="2">
    <location>
        <begin position="156"/>
        <end position="328"/>
    </location>
</feature>
<name>A0A177XZP8_9VIBR</name>
<protein>
    <submittedName>
        <fullName evidence="3">Peptidase</fullName>
    </submittedName>
</protein>
<dbReference type="InterPro" id="IPR032369">
    <property type="entry name" value="DUF4872"/>
</dbReference>
<gene>
    <name evidence="3" type="ORF">APB76_12645</name>
</gene>
<dbReference type="AlphaFoldDB" id="A0A177XZP8"/>
<dbReference type="Pfam" id="PF14399">
    <property type="entry name" value="BtrH_N"/>
    <property type="match status" value="1"/>
</dbReference>
<evidence type="ECO:0000259" key="1">
    <source>
        <dbReference type="Pfam" id="PF14399"/>
    </source>
</evidence>
<dbReference type="Pfam" id="PF16169">
    <property type="entry name" value="DUF4872"/>
    <property type="match status" value="1"/>
</dbReference>
<accession>A0A177XZP8</accession>